<dbReference type="SUPFAM" id="SSF51735">
    <property type="entry name" value="NAD(P)-binding Rossmann-fold domains"/>
    <property type="match status" value="1"/>
</dbReference>
<dbReference type="OrthoDB" id="1933717at2759"/>
<evidence type="ECO:0000313" key="6">
    <source>
        <dbReference type="Proteomes" id="UP000825935"/>
    </source>
</evidence>
<dbReference type="InterPro" id="IPR036291">
    <property type="entry name" value="NAD(P)-bd_dom_sf"/>
</dbReference>
<evidence type="ECO:0000256" key="1">
    <source>
        <dbReference type="ARBA" id="ARBA00006484"/>
    </source>
</evidence>
<evidence type="ECO:0000256" key="3">
    <source>
        <dbReference type="ARBA" id="ARBA00023002"/>
    </source>
</evidence>
<evidence type="ECO:0000313" key="5">
    <source>
        <dbReference type="EMBL" id="KAH7299253.1"/>
    </source>
</evidence>
<dbReference type="AlphaFoldDB" id="A0A8T2RV10"/>
<keyword evidence="2" id="KW-0521">NADP</keyword>
<keyword evidence="3" id="KW-0560">Oxidoreductase</keyword>
<dbReference type="PANTHER" id="PTHR43490">
    <property type="entry name" value="(+)-NEOMENTHOL DEHYDROGENASE"/>
    <property type="match status" value="1"/>
</dbReference>
<dbReference type="EMBL" id="CM035429">
    <property type="protein sequence ID" value="KAH7299253.1"/>
    <property type="molecule type" value="Genomic_DNA"/>
</dbReference>
<proteinExistence type="inferred from homology"/>
<dbReference type="PANTHER" id="PTHR43490:SF73">
    <property type="entry name" value="OS07G0685800 PROTEIN"/>
    <property type="match status" value="1"/>
</dbReference>
<dbReference type="GO" id="GO:0016020">
    <property type="term" value="C:membrane"/>
    <property type="evidence" value="ECO:0007669"/>
    <property type="project" value="TreeGrafter"/>
</dbReference>
<dbReference type="PRINTS" id="PR00081">
    <property type="entry name" value="GDHRDH"/>
</dbReference>
<comment type="caution">
    <text evidence="5">The sequence shown here is derived from an EMBL/GenBank/DDBJ whole genome shotgun (WGS) entry which is preliminary data.</text>
</comment>
<reference evidence="5" key="1">
    <citation type="submission" date="2021-08" db="EMBL/GenBank/DDBJ databases">
        <title>WGS assembly of Ceratopteris richardii.</title>
        <authorList>
            <person name="Marchant D.B."/>
            <person name="Chen G."/>
            <person name="Jenkins J."/>
            <person name="Shu S."/>
            <person name="Leebens-Mack J."/>
            <person name="Grimwood J."/>
            <person name="Schmutz J."/>
            <person name="Soltis P."/>
            <person name="Soltis D."/>
            <person name="Chen Z.-H."/>
        </authorList>
    </citation>
    <scope>NUCLEOTIDE SEQUENCE</scope>
    <source>
        <strain evidence="5">Whitten #5841</strain>
        <tissue evidence="5">Leaf</tissue>
    </source>
</reference>
<accession>A0A8T2RV10</accession>
<comment type="similarity">
    <text evidence="1 4">Belongs to the short-chain dehydrogenases/reductases (SDR) family.</text>
</comment>
<dbReference type="Pfam" id="PF00106">
    <property type="entry name" value="adh_short"/>
    <property type="match status" value="1"/>
</dbReference>
<evidence type="ECO:0000256" key="2">
    <source>
        <dbReference type="ARBA" id="ARBA00022857"/>
    </source>
</evidence>
<evidence type="ECO:0000256" key="4">
    <source>
        <dbReference type="RuleBase" id="RU000363"/>
    </source>
</evidence>
<sequence length="346" mass="38425">MHSCCFSLGIQRNSWNSELRVNALIASSFRELTMSSTRSCKWWNEETVAVVTGASKGIGFDVCRQFASVGLHVILTARDAEKGLKAAGVLKNEGFQNISFHQLDVTDERSCAALASWIFQEQGAIDVLVNNAAINGLLIDEAYVEKNNLKFQDLMNEEHNSKAFIIEYESAKACIDTNYYGTKYVTQALLPLLRFAAHGARIVNVGSSFGQLNNLSSCKLQQELSDLSNLSEAFIDEVLSVYLNDVKQISWEGKGWPQKFPSYKMSKIALHAYTRLLAMQMEKRNLLGMKVFVNCVHPGFVRTDLSSGRGNLSAHEGAENVVLLALLPPEDCPSGQFFFEKKLGVF</sequence>
<keyword evidence="6" id="KW-1185">Reference proteome</keyword>
<dbReference type="PRINTS" id="PR00080">
    <property type="entry name" value="SDRFAMILY"/>
</dbReference>
<dbReference type="Gene3D" id="3.40.50.720">
    <property type="entry name" value="NAD(P)-binding Rossmann-like Domain"/>
    <property type="match status" value="1"/>
</dbReference>
<dbReference type="GO" id="GO:0016491">
    <property type="term" value="F:oxidoreductase activity"/>
    <property type="evidence" value="ECO:0007669"/>
    <property type="project" value="UniProtKB-KW"/>
</dbReference>
<organism evidence="5 6">
    <name type="scientific">Ceratopteris richardii</name>
    <name type="common">Triangle waterfern</name>
    <dbReference type="NCBI Taxonomy" id="49495"/>
    <lineage>
        <taxon>Eukaryota</taxon>
        <taxon>Viridiplantae</taxon>
        <taxon>Streptophyta</taxon>
        <taxon>Embryophyta</taxon>
        <taxon>Tracheophyta</taxon>
        <taxon>Polypodiopsida</taxon>
        <taxon>Polypodiidae</taxon>
        <taxon>Polypodiales</taxon>
        <taxon>Pteridineae</taxon>
        <taxon>Pteridaceae</taxon>
        <taxon>Parkerioideae</taxon>
        <taxon>Ceratopteris</taxon>
    </lineage>
</organism>
<name>A0A8T2RV10_CERRI</name>
<dbReference type="OMA" id="WNSELRV"/>
<gene>
    <name evidence="5" type="ORF">KP509_24G002300</name>
</gene>
<dbReference type="Proteomes" id="UP000825935">
    <property type="component" value="Chromosome 24"/>
</dbReference>
<dbReference type="InterPro" id="IPR002347">
    <property type="entry name" value="SDR_fam"/>
</dbReference>
<protein>
    <submittedName>
        <fullName evidence="5">Uncharacterized protein</fullName>
    </submittedName>
</protein>